<gene>
    <name evidence="1" type="ORF">RO3G_07554</name>
</gene>
<dbReference type="InParanoid" id="I1C319"/>
<reference evidence="1 2" key="1">
    <citation type="journal article" date="2009" name="PLoS Genet.">
        <title>Genomic analysis of the basal lineage fungus Rhizopus oryzae reveals a whole-genome duplication.</title>
        <authorList>
            <person name="Ma L.-J."/>
            <person name="Ibrahim A.S."/>
            <person name="Skory C."/>
            <person name="Grabherr M.G."/>
            <person name="Burger G."/>
            <person name="Butler M."/>
            <person name="Elias M."/>
            <person name="Idnurm A."/>
            <person name="Lang B.F."/>
            <person name="Sone T."/>
            <person name="Abe A."/>
            <person name="Calvo S.E."/>
            <person name="Corrochano L.M."/>
            <person name="Engels R."/>
            <person name="Fu J."/>
            <person name="Hansberg W."/>
            <person name="Kim J.-M."/>
            <person name="Kodira C.D."/>
            <person name="Koehrsen M.J."/>
            <person name="Liu B."/>
            <person name="Miranda-Saavedra D."/>
            <person name="O'Leary S."/>
            <person name="Ortiz-Castellanos L."/>
            <person name="Poulter R."/>
            <person name="Rodriguez-Romero J."/>
            <person name="Ruiz-Herrera J."/>
            <person name="Shen Y.-Q."/>
            <person name="Zeng Q."/>
            <person name="Galagan J."/>
            <person name="Birren B.W."/>
            <person name="Cuomo C.A."/>
            <person name="Wickes B.L."/>
        </authorList>
    </citation>
    <scope>NUCLEOTIDE SEQUENCE [LARGE SCALE GENOMIC DNA]</scope>
    <source>
        <strain evidence="2">RA 99-880 / ATCC MYA-4621 / FGSC 9543 / NRRL 43880</strain>
    </source>
</reference>
<dbReference type="VEuPathDB" id="FungiDB:RO3G_07554"/>
<dbReference type="AlphaFoldDB" id="I1C319"/>
<name>I1C319_RHIO9</name>
<sequence length="139" mass="15902">MLKRRFKTVHPSPESTLTLEDQECFLYFHCMIVSTSLSKFMNKLAGRQPSPVLGIKKSKEISPNTDKVQNALTPKDFAEEIKNSEALVWVLIPMLRASLLQLILVLHLQRKELKRHLPMNTIICAVSILLLKNVHNKKS</sequence>
<dbReference type="GeneID" id="93614525"/>
<dbReference type="Proteomes" id="UP000009138">
    <property type="component" value="Unassembled WGS sequence"/>
</dbReference>
<accession>I1C319</accession>
<keyword evidence="2" id="KW-1185">Reference proteome</keyword>
<dbReference type="RefSeq" id="XP_067518245.1">
    <property type="nucleotide sequence ID" value="XM_067662144.1"/>
</dbReference>
<evidence type="ECO:0000313" key="2">
    <source>
        <dbReference type="Proteomes" id="UP000009138"/>
    </source>
</evidence>
<organism evidence="1 2">
    <name type="scientific">Rhizopus delemar (strain RA 99-880 / ATCC MYA-4621 / FGSC 9543 / NRRL 43880)</name>
    <name type="common">Mucormycosis agent</name>
    <name type="synonym">Rhizopus arrhizus var. delemar</name>
    <dbReference type="NCBI Taxonomy" id="246409"/>
    <lineage>
        <taxon>Eukaryota</taxon>
        <taxon>Fungi</taxon>
        <taxon>Fungi incertae sedis</taxon>
        <taxon>Mucoromycota</taxon>
        <taxon>Mucoromycotina</taxon>
        <taxon>Mucoromycetes</taxon>
        <taxon>Mucorales</taxon>
        <taxon>Mucorineae</taxon>
        <taxon>Rhizopodaceae</taxon>
        <taxon>Rhizopus</taxon>
    </lineage>
</organism>
<dbReference type="EMBL" id="CH476736">
    <property type="protein sequence ID" value="EIE82849.1"/>
    <property type="molecule type" value="Genomic_DNA"/>
</dbReference>
<proteinExistence type="predicted"/>
<evidence type="ECO:0000313" key="1">
    <source>
        <dbReference type="EMBL" id="EIE82849.1"/>
    </source>
</evidence>
<protein>
    <submittedName>
        <fullName evidence="1">Uncharacterized protein</fullName>
    </submittedName>
</protein>